<evidence type="ECO:0000313" key="2">
    <source>
        <dbReference type="EMBL" id="KAL0405802.1"/>
    </source>
</evidence>
<evidence type="ECO:0000256" key="1">
    <source>
        <dbReference type="SAM" id="MobiDB-lite"/>
    </source>
</evidence>
<reference evidence="2" key="2">
    <citation type="journal article" date="2024" name="Plant">
        <title>Genomic evolution and insights into agronomic trait innovations of Sesamum species.</title>
        <authorList>
            <person name="Miao H."/>
            <person name="Wang L."/>
            <person name="Qu L."/>
            <person name="Liu H."/>
            <person name="Sun Y."/>
            <person name="Le M."/>
            <person name="Wang Q."/>
            <person name="Wei S."/>
            <person name="Zheng Y."/>
            <person name="Lin W."/>
            <person name="Duan Y."/>
            <person name="Cao H."/>
            <person name="Xiong S."/>
            <person name="Wang X."/>
            <person name="Wei L."/>
            <person name="Li C."/>
            <person name="Ma Q."/>
            <person name="Ju M."/>
            <person name="Zhao R."/>
            <person name="Li G."/>
            <person name="Mu C."/>
            <person name="Tian Q."/>
            <person name="Mei H."/>
            <person name="Zhang T."/>
            <person name="Gao T."/>
            <person name="Zhang H."/>
        </authorList>
    </citation>
    <scope>NUCLEOTIDE SEQUENCE</scope>
    <source>
        <strain evidence="2">KEN1</strain>
    </source>
</reference>
<organism evidence="2">
    <name type="scientific">Sesamum latifolium</name>
    <dbReference type="NCBI Taxonomy" id="2727402"/>
    <lineage>
        <taxon>Eukaryota</taxon>
        <taxon>Viridiplantae</taxon>
        <taxon>Streptophyta</taxon>
        <taxon>Embryophyta</taxon>
        <taxon>Tracheophyta</taxon>
        <taxon>Spermatophyta</taxon>
        <taxon>Magnoliopsida</taxon>
        <taxon>eudicotyledons</taxon>
        <taxon>Gunneridae</taxon>
        <taxon>Pentapetalae</taxon>
        <taxon>asterids</taxon>
        <taxon>lamiids</taxon>
        <taxon>Lamiales</taxon>
        <taxon>Pedaliaceae</taxon>
        <taxon>Sesamum</taxon>
    </lineage>
</organism>
<sequence>MERSCQGTSTSGPRSVGENHNELVPTEGEVEVVEVVGIFLRYQQGKVISLNNKQGCMQSRKNKLLRRPREFDVILGMDWLSSNNAFVDCQTKEVAVEVNGQMEMVIVVIQMKVVVTAFNLIKGGCEAYLASVRDVTKISPGVSEVPVVGEFPDVFPEKLPG</sequence>
<name>A0AAW2TNA0_9LAMI</name>
<comment type="caution">
    <text evidence="2">The sequence shown here is derived from an EMBL/GenBank/DDBJ whole genome shotgun (WGS) entry which is preliminary data.</text>
</comment>
<dbReference type="EMBL" id="JACGWN010000014">
    <property type="protein sequence ID" value="KAL0405802.1"/>
    <property type="molecule type" value="Genomic_DNA"/>
</dbReference>
<proteinExistence type="predicted"/>
<dbReference type="InterPro" id="IPR021109">
    <property type="entry name" value="Peptidase_aspartic_dom_sf"/>
</dbReference>
<accession>A0AAW2TNA0</accession>
<dbReference type="Pfam" id="PF08284">
    <property type="entry name" value="RVP_2"/>
    <property type="match status" value="1"/>
</dbReference>
<evidence type="ECO:0008006" key="3">
    <source>
        <dbReference type="Google" id="ProtNLM"/>
    </source>
</evidence>
<gene>
    <name evidence="2" type="ORF">Slati_3894100</name>
</gene>
<dbReference type="AlphaFoldDB" id="A0AAW2TNA0"/>
<feature type="compositionally biased region" description="Polar residues" evidence="1">
    <location>
        <begin position="1"/>
        <end position="13"/>
    </location>
</feature>
<dbReference type="Gene3D" id="2.40.70.10">
    <property type="entry name" value="Acid Proteases"/>
    <property type="match status" value="1"/>
</dbReference>
<protein>
    <recommendedName>
        <fullName evidence="3">Gag-pol polyprotein</fullName>
    </recommendedName>
</protein>
<feature type="region of interest" description="Disordered" evidence="1">
    <location>
        <begin position="1"/>
        <end position="23"/>
    </location>
</feature>
<reference evidence="2" key="1">
    <citation type="submission" date="2020-06" db="EMBL/GenBank/DDBJ databases">
        <authorList>
            <person name="Li T."/>
            <person name="Hu X."/>
            <person name="Zhang T."/>
            <person name="Song X."/>
            <person name="Zhang H."/>
            <person name="Dai N."/>
            <person name="Sheng W."/>
            <person name="Hou X."/>
            <person name="Wei L."/>
        </authorList>
    </citation>
    <scope>NUCLEOTIDE SEQUENCE</scope>
    <source>
        <strain evidence="2">KEN1</strain>
        <tissue evidence="2">Leaf</tissue>
    </source>
</reference>